<gene>
    <name evidence="2" type="ORF">G4Y79_15310</name>
</gene>
<proteinExistence type="predicted"/>
<accession>A0A7S8E634</accession>
<keyword evidence="3" id="KW-1185">Reference proteome</keyword>
<dbReference type="RefSeq" id="WP_195169144.1">
    <property type="nucleotide sequence ID" value="NZ_CP062983.1"/>
</dbReference>
<name>A0A7S8E634_9CHLR</name>
<evidence type="ECO:0000313" key="3">
    <source>
        <dbReference type="Proteomes" id="UP000594468"/>
    </source>
</evidence>
<reference evidence="2 3" key="1">
    <citation type="submission" date="2020-02" db="EMBL/GenBank/DDBJ databases">
        <authorList>
            <person name="Zheng R.K."/>
            <person name="Sun C.M."/>
        </authorList>
    </citation>
    <scope>NUCLEOTIDE SEQUENCE [LARGE SCALE GENOMIC DNA]</scope>
    <source>
        <strain evidence="3">rifampicinis</strain>
    </source>
</reference>
<sequence>MTTATKNGAVTDKSDSADKKPLVDGLKFDFTKATARDIETVLNSVETLDISAVSDLMAKLAVEGPLSWGDMNSVDTYKDLLWPDFQAARRTLYKAFEDHVKN</sequence>
<dbReference type="KEGG" id="pmet:G4Y79_15310"/>
<feature type="region of interest" description="Disordered" evidence="1">
    <location>
        <begin position="1"/>
        <end position="20"/>
    </location>
</feature>
<evidence type="ECO:0000256" key="1">
    <source>
        <dbReference type="SAM" id="MobiDB-lite"/>
    </source>
</evidence>
<protein>
    <submittedName>
        <fullName evidence="2">Uncharacterized protein</fullName>
    </submittedName>
</protein>
<dbReference type="Proteomes" id="UP000594468">
    <property type="component" value="Chromosome"/>
</dbReference>
<evidence type="ECO:0000313" key="2">
    <source>
        <dbReference type="EMBL" id="QPC81071.1"/>
    </source>
</evidence>
<dbReference type="AlphaFoldDB" id="A0A7S8E634"/>
<dbReference type="EMBL" id="CP062983">
    <property type="protein sequence ID" value="QPC81071.1"/>
    <property type="molecule type" value="Genomic_DNA"/>
</dbReference>
<organism evidence="2 3">
    <name type="scientific">Phototrophicus methaneseepsis</name>
    <dbReference type="NCBI Taxonomy" id="2710758"/>
    <lineage>
        <taxon>Bacteria</taxon>
        <taxon>Bacillati</taxon>
        <taxon>Chloroflexota</taxon>
        <taxon>Candidatus Thermofontia</taxon>
        <taxon>Phototrophicales</taxon>
        <taxon>Phototrophicaceae</taxon>
        <taxon>Phototrophicus</taxon>
    </lineage>
</organism>